<dbReference type="InterPro" id="IPR029044">
    <property type="entry name" value="Nucleotide-diphossugar_trans"/>
</dbReference>
<dbReference type="InterPro" id="IPR003329">
    <property type="entry name" value="Cytidylyl_trans"/>
</dbReference>
<dbReference type="SUPFAM" id="SSF53448">
    <property type="entry name" value="Nucleotide-diphospho-sugar transferases"/>
    <property type="match status" value="1"/>
</dbReference>
<evidence type="ECO:0000313" key="1">
    <source>
        <dbReference type="EMBL" id="MPL78162.1"/>
    </source>
</evidence>
<dbReference type="AlphaFoldDB" id="A0A644UH40"/>
<reference evidence="1" key="1">
    <citation type="submission" date="2019-08" db="EMBL/GenBank/DDBJ databases">
        <authorList>
            <person name="Kucharzyk K."/>
            <person name="Murdoch R.W."/>
            <person name="Higgins S."/>
            <person name="Loffler F."/>
        </authorList>
    </citation>
    <scope>NUCLEOTIDE SEQUENCE</scope>
</reference>
<organism evidence="1">
    <name type="scientific">bioreactor metagenome</name>
    <dbReference type="NCBI Taxonomy" id="1076179"/>
    <lineage>
        <taxon>unclassified sequences</taxon>
        <taxon>metagenomes</taxon>
        <taxon>ecological metagenomes</taxon>
    </lineage>
</organism>
<dbReference type="GO" id="GO:0008781">
    <property type="term" value="F:N-acylneuraminate cytidylyltransferase activity"/>
    <property type="evidence" value="ECO:0007669"/>
    <property type="project" value="TreeGrafter"/>
</dbReference>
<dbReference type="EMBL" id="VSSQ01000114">
    <property type="protein sequence ID" value="MPL78162.1"/>
    <property type="molecule type" value="Genomic_DNA"/>
</dbReference>
<dbReference type="PANTHER" id="PTHR21485:SF6">
    <property type="entry name" value="N-ACYLNEURAMINATE CYTIDYLYLTRANSFERASE-RELATED"/>
    <property type="match status" value="1"/>
</dbReference>
<dbReference type="Pfam" id="PF02348">
    <property type="entry name" value="CTP_transf_3"/>
    <property type="match status" value="1"/>
</dbReference>
<accession>A0A644UH40</accession>
<gene>
    <name evidence="1" type="ORF">SDC9_24026</name>
</gene>
<evidence type="ECO:0008006" key="2">
    <source>
        <dbReference type="Google" id="ProtNLM"/>
    </source>
</evidence>
<comment type="caution">
    <text evidence="1">The sequence shown here is derived from an EMBL/GenBank/DDBJ whole genome shotgun (WGS) entry which is preliminary data.</text>
</comment>
<sequence length="221" mass="25723">MKIVACVPFWLEYDKNNSVYMKKLAGKFLINYTLETLQKVKLIDEIIIFCSNDEILNYITTDKKVSFFKRSTSLDDYNVSIEDIIDSFIDNKKDADVIILIHPNCPFIKKETIEECVTNILNNNNDSAYTAVKFQKFGWMDGKRLNYSKDKPTPNKNNILPIILEQGSVYIFKKNDFIKNKNRIGTNPFIKFINLFEGHEVVDKEDYEIAELIINSGMNME</sequence>
<protein>
    <recommendedName>
        <fullName evidence="2">3-deoxy-manno-octulosonate cytidylyltransferase</fullName>
    </recommendedName>
</protein>
<dbReference type="PANTHER" id="PTHR21485">
    <property type="entry name" value="HAD SUPERFAMILY MEMBERS CMAS AND KDSC"/>
    <property type="match status" value="1"/>
</dbReference>
<dbReference type="InterPro" id="IPR050793">
    <property type="entry name" value="CMP-NeuNAc_synthase"/>
</dbReference>
<name>A0A644UH40_9ZZZZ</name>
<proteinExistence type="predicted"/>
<dbReference type="Gene3D" id="3.90.550.10">
    <property type="entry name" value="Spore Coat Polysaccharide Biosynthesis Protein SpsA, Chain A"/>
    <property type="match status" value="1"/>
</dbReference>